<evidence type="ECO:0000256" key="4">
    <source>
        <dbReference type="ARBA" id="ARBA00022771"/>
    </source>
</evidence>
<evidence type="ECO:0000259" key="13">
    <source>
        <dbReference type="PROSITE" id="PS50950"/>
    </source>
</evidence>
<keyword evidence="9" id="KW-0804">Transcription</keyword>
<evidence type="ECO:0000256" key="5">
    <source>
        <dbReference type="ARBA" id="ARBA00022833"/>
    </source>
</evidence>
<keyword evidence="6" id="KW-0805">Transcription regulation</keyword>
<accession>A0ABD1E839</accession>
<protein>
    <recommendedName>
        <fullName evidence="13">THAP-type domain-containing protein</fullName>
    </recommendedName>
</protein>
<dbReference type="GO" id="GO:0005654">
    <property type="term" value="C:nucleoplasm"/>
    <property type="evidence" value="ECO:0007669"/>
    <property type="project" value="UniProtKB-SubCell"/>
</dbReference>
<keyword evidence="5" id="KW-0862">Zinc</keyword>
<evidence type="ECO:0000256" key="1">
    <source>
        <dbReference type="ARBA" id="ARBA00004642"/>
    </source>
</evidence>
<dbReference type="GO" id="GO:0003677">
    <property type="term" value="F:DNA binding"/>
    <property type="evidence" value="ECO:0007669"/>
    <property type="project" value="UniProtKB-UniRule"/>
</dbReference>
<dbReference type="InterPro" id="IPR006612">
    <property type="entry name" value="THAP_Znf"/>
</dbReference>
<evidence type="ECO:0000256" key="3">
    <source>
        <dbReference type="ARBA" id="ARBA00022723"/>
    </source>
</evidence>
<dbReference type="PANTHER" id="PTHR46600:SF1">
    <property type="entry name" value="THAP DOMAIN-CONTAINING PROTEIN 1"/>
    <property type="match status" value="1"/>
</dbReference>
<evidence type="ECO:0000313" key="15">
    <source>
        <dbReference type="Proteomes" id="UP001566132"/>
    </source>
</evidence>
<dbReference type="AlphaFoldDB" id="A0ABD1E839"/>
<dbReference type="GO" id="GO:0008270">
    <property type="term" value="F:zinc ion binding"/>
    <property type="evidence" value="ECO:0007669"/>
    <property type="project" value="UniProtKB-KW"/>
</dbReference>
<organism evidence="14 15">
    <name type="scientific">Hypothenemus hampei</name>
    <name type="common">Coffee berry borer</name>
    <dbReference type="NCBI Taxonomy" id="57062"/>
    <lineage>
        <taxon>Eukaryota</taxon>
        <taxon>Metazoa</taxon>
        <taxon>Ecdysozoa</taxon>
        <taxon>Arthropoda</taxon>
        <taxon>Hexapoda</taxon>
        <taxon>Insecta</taxon>
        <taxon>Pterygota</taxon>
        <taxon>Neoptera</taxon>
        <taxon>Endopterygota</taxon>
        <taxon>Coleoptera</taxon>
        <taxon>Polyphaga</taxon>
        <taxon>Cucujiformia</taxon>
        <taxon>Curculionidae</taxon>
        <taxon>Scolytinae</taxon>
        <taxon>Hypothenemus</taxon>
    </lineage>
</organism>
<proteinExistence type="inferred from homology"/>
<sequence>MNCTVCGKILNNKSIVSFHRFPKEKLLRQKWLIACGLEENTIKSSSLICSKHFRTIDFDETYWPKKIITICGPNTFVCNYAREMQDILESTSISSISDTVITSELVAEPSVSNEMGVRFIQKGIWRTHWKLNDFFSENCYGRNNINCGEICATMEVEEDLVIALYTTYDELEEDV</sequence>
<evidence type="ECO:0000256" key="9">
    <source>
        <dbReference type="ARBA" id="ARBA00023163"/>
    </source>
</evidence>
<name>A0ABD1E839_HYPHA</name>
<keyword evidence="3" id="KW-0479">Metal-binding</keyword>
<dbReference type="InterPro" id="IPR026516">
    <property type="entry name" value="THAP1/10"/>
</dbReference>
<keyword evidence="11" id="KW-0131">Cell cycle</keyword>
<keyword evidence="7" id="KW-0175">Coiled coil</keyword>
<evidence type="ECO:0000313" key="14">
    <source>
        <dbReference type="EMBL" id="KAL1490745.1"/>
    </source>
</evidence>
<keyword evidence="8 12" id="KW-0238">DNA-binding</keyword>
<dbReference type="PROSITE" id="PS50950">
    <property type="entry name" value="ZF_THAP"/>
    <property type="match status" value="1"/>
</dbReference>
<evidence type="ECO:0000256" key="11">
    <source>
        <dbReference type="ARBA" id="ARBA00023306"/>
    </source>
</evidence>
<evidence type="ECO:0000256" key="12">
    <source>
        <dbReference type="PROSITE-ProRule" id="PRU00309"/>
    </source>
</evidence>
<comment type="subcellular location">
    <subcellularLocation>
        <location evidence="1">Nucleus</location>
        <location evidence="1">Nucleoplasm</location>
    </subcellularLocation>
</comment>
<keyword evidence="15" id="KW-1185">Reference proteome</keyword>
<dbReference type="PANTHER" id="PTHR46600">
    <property type="entry name" value="THAP DOMAIN-CONTAINING"/>
    <property type="match status" value="1"/>
</dbReference>
<dbReference type="EMBL" id="JBDJPC010000010">
    <property type="protein sequence ID" value="KAL1490745.1"/>
    <property type="molecule type" value="Genomic_DNA"/>
</dbReference>
<dbReference type="SMART" id="SM00980">
    <property type="entry name" value="THAP"/>
    <property type="match status" value="1"/>
</dbReference>
<evidence type="ECO:0000256" key="6">
    <source>
        <dbReference type="ARBA" id="ARBA00023015"/>
    </source>
</evidence>
<reference evidence="14 15" key="1">
    <citation type="submission" date="2024-05" db="EMBL/GenBank/DDBJ databases">
        <title>Genetic variation in Jamaican populations of the coffee berry borer (Hypothenemus hampei).</title>
        <authorList>
            <person name="Errbii M."/>
            <person name="Myrie A."/>
        </authorList>
    </citation>
    <scope>NUCLEOTIDE SEQUENCE [LARGE SCALE GENOMIC DNA]</scope>
    <source>
        <strain evidence="14">JA-Hopewell-2020-01-JO</strain>
        <tissue evidence="14">Whole body</tissue>
    </source>
</reference>
<comment type="similarity">
    <text evidence="2">Belongs to the THAP1 family.</text>
</comment>
<feature type="domain" description="THAP-type" evidence="13">
    <location>
        <begin position="1"/>
        <end position="76"/>
    </location>
</feature>
<dbReference type="SUPFAM" id="SSF57716">
    <property type="entry name" value="Glucocorticoid receptor-like (DNA-binding domain)"/>
    <property type="match status" value="1"/>
</dbReference>
<evidence type="ECO:0000256" key="8">
    <source>
        <dbReference type="ARBA" id="ARBA00023125"/>
    </source>
</evidence>
<dbReference type="Pfam" id="PF05485">
    <property type="entry name" value="THAP"/>
    <property type="match status" value="1"/>
</dbReference>
<dbReference type="Proteomes" id="UP001566132">
    <property type="component" value="Unassembled WGS sequence"/>
</dbReference>
<keyword evidence="4 12" id="KW-0863">Zinc-finger</keyword>
<comment type="caution">
    <text evidence="14">The sequence shown here is derived from an EMBL/GenBank/DDBJ whole genome shotgun (WGS) entry which is preliminary data.</text>
</comment>
<evidence type="ECO:0000256" key="10">
    <source>
        <dbReference type="ARBA" id="ARBA00023242"/>
    </source>
</evidence>
<evidence type="ECO:0000256" key="2">
    <source>
        <dbReference type="ARBA" id="ARBA00006177"/>
    </source>
</evidence>
<dbReference type="InterPro" id="IPR038441">
    <property type="entry name" value="THAP_Znf_sf"/>
</dbReference>
<dbReference type="Gene3D" id="6.20.210.20">
    <property type="entry name" value="THAP domain"/>
    <property type="match status" value="1"/>
</dbReference>
<keyword evidence="10" id="KW-0539">Nucleus</keyword>
<gene>
    <name evidence="14" type="ORF">ABEB36_013392</name>
</gene>
<evidence type="ECO:0000256" key="7">
    <source>
        <dbReference type="ARBA" id="ARBA00023054"/>
    </source>
</evidence>